<evidence type="ECO:0000256" key="6">
    <source>
        <dbReference type="HAMAP-Rule" id="MF_01848"/>
    </source>
</evidence>
<dbReference type="Proteomes" id="UP000252479">
    <property type="component" value="Unassembled WGS sequence"/>
</dbReference>
<comment type="subcellular location">
    <subcellularLocation>
        <location evidence="6">Cytoplasm</location>
    </subcellularLocation>
</comment>
<dbReference type="GO" id="GO:0005737">
    <property type="term" value="C:cytoplasm"/>
    <property type="evidence" value="ECO:0007669"/>
    <property type="project" value="UniProtKB-SubCell"/>
</dbReference>
<name>A0A368LHD2_9VIBR</name>
<protein>
    <recommendedName>
        <fullName evidence="6">Ribosomal RNA large subunit methyltransferase F</fullName>
        <ecNumber evidence="6">2.1.1.181</ecNumber>
    </recommendedName>
    <alternativeName>
        <fullName evidence="6">23S rRNA mA1618 methyltransferase</fullName>
    </alternativeName>
    <alternativeName>
        <fullName evidence="6">rRNA adenine N-6-methyltransferase</fullName>
    </alternativeName>
</protein>
<dbReference type="InterPro" id="IPR010286">
    <property type="entry name" value="METTL16/RlmF"/>
</dbReference>
<evidence type="ECO:0000256" key="2">
    <source>
        <dbReference type="ARBA" id="ARBA00022552"/>
    </source>
</evidence>
<reference evidence="8 9" key="1">
    <citation type="journal article" date="2017" name="Elife">
        <title>Extensive horizontal gene transfer in cheese-associated bacteria.</title>
        <authorList>
            <person name="Bonham K.S."/>
            <person name="Wolfe B.E."/>
            <person name="Dutton R.J."/>
        </authorList>
    </citation>
    <scope>NUCLEOTIDE SEQUENCE [LARGE SCALE GENOMIC DNA]</scope>
    <source>
        <strain evidence="8 9">JB196</strain>
    </source>
</reference>
<dbReference type="RefSeq" id="WP_086959592.1">
    <property type="nucleotide sequence ID" value="NZ_AP018681.1"/>
</dbReference>
<evidence type="ECO:0000256" key="5">
    <source>
        <dbReference type="ARBA" id="ARBA00022691"/>
    </source>
</evidence>
<evidence type="ECO:0000256" key="4">
    <source>
        <dbReference type="ARBA" id="ARBA00022679"/>
    </source>
</evidence>
<dbReference type="GO" id="GO:0052907">
    <property type="term" value="F:23S rRNA (adenine(1618)-N(6))-methyltransferase activity"/>
    <property type="evidence" value="ECO:0007669"/>
    <property type="project" value="UniProtKB-EC"/>
</dbReference>
<dbReference type="SUPFAM" id="SSF53335">
    <property type="entry name" value="S-adenosyl-L-methionine-dependent methyltransferases"/>
    <property type="match status" value="1"/>
</dbReference>
<keyword evidence="3 6" id="KW-0489">Methyltransferase</keyword>
<gene>
    <name evidence="6" type="primary">rlmF</name>
    <name evidence="8" type="ORF">CIK83_11610</name>
</gene>
<dbReference type="EMBL" id="QPGL01000002">
    <property type="protein sequence ID" value="RCS70108.1"/>
    <property type="molecule type" value="Genomic_DNA"/>
</dbReference>
<keyword evidence="2 6" id="KW-0698">rRNA processing</keyword>
<evidence type="ECO:0000313" key="9">
    <source>
        <dbReference type="Proteomes" id="UP000252479"/>
    </source>
</evidence>
<dbReference type="Gene3D" id="3.40.50.150">
    <property type="entry name" value="Vaccinia Virus protein VP39"/>
    <property type="match status" value="1"/>
</dbReference>
<organism evidence="8 9">
    <name type="scientific">Vibrio casei</name>
    <dbReference type="NCBI Taxonomy" id="673372"/>
    <lineage>
        <taxon>Bacteria</taxon>
        <taxon>Pseudomonadati</taxon>
        <taxon>Pseudomonadota</taxon>
        <taxon>Gammaproteobacteria</taxon>
        <taxon>Vibrionales</taxon>
        <taxon>Vibrionaceae</taxon>
        <taxon>Vibrio</taxon>
    </lineage>
</organism>
<dbReference type="Pfam" id="PF05971">
    <property type="entry name" value="Methyltransf_10"/>
    <property type="match status" value="1"/>
</dbReference>
<evidence type="ECO:0000256" key="3">
    <source>
        <dbReference type="ARBA" id="ARBA00022603"/>
    </source>
</evidence>
<dbReference type="PANTHER" id="PTHR13393">
    <property type="entry name" value="SAM-DEPENDENT METHYLTRANSFERASE"/>
    <property type="match status" value="1"/>
</dbReference>
<evidence type="ECO:0000313" key="8">
    <source>
        <dbReference type="EMBL" id="RCS70108.1"/>
    </source>
</evidence>
<dbReference type="AlphaFoldDB" id="A0A368LHD2"/>
<comment type="function">
    <text evidence="6">Specifically methylates the adenine in position 1618 of 23S rRNA.</text>
</comment>
<dbReference type="HAMAP" id="MF_01848">
    <property type="entry name" value="23SrRNA_methyltr_F"/>
    <property type="match status" value="1"/>
</dbReference>
<dbReference type="GO" id="GO:0070475">
    <property type="term" value="P:rRNA base methylation"/>
    <property type="evidence" value="ECO:0007669"/>
    <property type="project" value="TreeGrafter"/>
</dbReference>
<sequence length="392" mass="43736">MSSGPHQKSSHNTRSKKNIATPSPKKSHSQGKKTSYRKTESMTPKPGGLHPRNAHLGRYDFDKLEQANPNLSQFVMLNPRDEKTVNFSDPKAVIALNEALLKAYYGLDFWQIPQGYLCPPIPGRVDYIHYLADLLSNTLNELPKNMTEMDKESEEHHPKGSANHKMSVLDIGTGANCIYPLLGSTRYDWNFVGSDIDPISVKTAQLLVEANRKLKGKIKVRLQSDQASIFKGIIKPQDTFALSMCNPPFHESMEKAAEGSLRKVHNLSKSSSANSASFKAASLQSDGKPILNFAGTENELCYEGGEIAFLTQMANESLEFSDQVCWFTSLVSKQENVPLLEQQLKNLSAKQIKVVHMSQGHKMTRFVAWTFLSLEEQVEFFGSMGFDAKAFT</sequence>
<dbReference type="InterPro" id="IPR029063">
    <property type="entry name" value="SAM-dependent_MTases_sf"/>
</dbReference>
<comment type="similarity">
    <text evidence="6">Belongs to the methyltransferase superfamily. METTL16/RlmF family.</text>
</comment>
<comment type="caution">
    <text evidence="8">The sequence shown here is derived from an EMBL/GenBank/DDBJ whole genome shotgun (WGS) entry which is preliminary data.</text>
</comment>
<feature type="region of interest" description="Disordered" evidence="7">
    <location>
        <begin position="1"/>
        <end position="55"/>
    </location>
</feature>
<keyword evidence="5 6" id="KW-0949">S-adenosyl-L-methionine</keyword>
<keyword evidence="9" id="KW-1185">Reference proteome</keyword>
<dbReference type="PANTHER" id="PTHR13393:SF0">
    <property type="entry name" value="RNA N6-ADENOSINE-METHYLTRANSFERASE METTL16"/>
    <property type="match status" value="1"/>
</dbReference>
<dbReference type="GeneID" id="303189568"/>
<keyword evidence="1 6" id="KW-0963">Cytoplasm</keyword>
<feature type="compositionally biased region" description="Basic residues" evidence="7">
    <location>
        <begin position="8"/>
        <end position="17"/>
    </location>
</feature>
<accession>A0A368LHD2</accession>
<dbReference type="NCBIfam" id="NF008725">
    <property type="entry name" value="PRK11727.1"/>
    <property type="match status" value="1"/>
</dbReference>
<evidence type="ECO:0000256" key="1">
    <source>
        <dbReference type="ARBA" id="ARBA00022490"/>
    </source>
</evidence>
<comment type="catalytic activity">
    <reaction evidence="6">
        <text>adenosine(1618) in 23S rRNA + S-adenosyl-L-methionine = N(6)-methyladenosine(1618) in 23S rRNA + S-adenosyl-L-homocysteine + H(+)</text>
        <dbReference type="Rhea" id="RHEA:16497"/>
        <dbReference type="Rhea" id="RHEA-COMP:10229"/>
        <dbReference type="Rhea" id="RHEA-COMP:10231"/>
        <dbReference type="ChEBI" id="CHEBI:15378"/>
        <dbReference type="ChEBI" id="CHEBI:57856"/>
        <dbReference type="ChEBI" id="CHEBI:59789"/>
        <dbReference type="ChEBI" id="CHEBI:74411"/>
        <dbReference type="ChEBI" id="CHEBI:74449"/>
        <dbReference type="EC" id="2.1.1.181"/>
    </reaction>
</comment>
<feature type="compositionally biased region" description="Basic residues" evidence="7">
    <location>
        <begin position="25"/>
        <end position="36"/>
    </location>
</feature>
<keyword evidence="4 6" id="KW-0808">Transferase</keyword>
<dbReference type="EC" id="2.1.1.181" evidence="6"/>
<dbReference type="OrthoDB" id="1115728at2"/>
<dbReference type="InterPro" id="IPR016909">
    <property type="entry name" value="rRNA_lsu_MeTfrase_F"/>
</dbReference>
<proteinExistence type="inferred from homology"/>
<evidence type="ECO:0000256" key="7">
    <source>
        <dbReference type="SAM" id="MobiDB-lite"/>
    </source>
</evidence>
<dbReference type="PIRSF" id="PIRSF029038">
    <property type="entry name" value="Mtase_YbiN_prd"/>
    <property type="match status" value="1"/>
</dbReference>